<evidence type="ECO:0000256" key="4">
    <source>
        <dbReference type="ARBA" id="ARBA00037092"/>
    </source>
</evidence>
<dbReference type="InterPro" id="IPR050729">
    <property type="entry name" value="Rho-GAP"/>
</dbReference>
<dbReference type="AlphaFoldDB" id="A0A8J4V1A9"/>
<dbReference type="PANTHER" id="PTHR23176">
    <property type="entry name" value="RHO/RAC/CDC GTPASE-ACTIVATING PROTEIN"/>
    <property type="match status" value="1"/>
</dbReference>
<dbReference type="GO" id="GO:0005737">
    <property type="term" value="C:cytoplasm"/>
    <property type="evidence" value="ECO:0007669"/>
    <property type="project" value="UniProtKB-SubCell"/>
</dbReference>
<comment type="caution">
    <text evidence="7">The sequence shown here is derived from an EMBL/GenBank/DDBJ whole genome shotgun (WGS) entry which is preliminary data.</text>
</comment>
<dbReference type="PANTHER" id="PTHR23176:SF99">
    <property type="entry name" value="RHO GTPASE-ACTIVATING PROTEIN GACP"/>
    <property type="match status" value="1"/>
</dbReference>
<organism evidence="7 8">
    <name type="scientific">Polysphondylium violaceum</name>
    <dbReference type="NCBI Taxonomy" id="133409"/>
    <lineage>
        <taxon>Eukaryota</taxon>
        <taxon>Amoebozoa</taxon>
        <taxon>Evosea</taxon>
        <taxon>Eumycetozoa</taxon>
        <taxon>Dictyostelia</taxon>
        <taxon>Dictyosteliales</taxon>
        <taxon>Dictyosteliaceae</taxon>
        <taxon>Polysphondylium</taxon>
    </lineage>
</organism>
<proteinExistence type="predicted"/>
<name>A0A8J4V1A9_9MYCE</name>
<comment type="function">
    <text evidence="4">Rho GTPase-activating protein involved in the signal transduction pathway.</text>
</comment>
<evidence type="ECO:0000256" key="1">
    <source>
        <dbReference type="ARBA" id="ARBA00004496"/>
    </source>
</evidence>
<reference evidence="7" key="1">
    <citation type="submission" date="2020-01" db="EMBL/GenBank/DDBJ databases">
        <title>Development of genomics and gene disruption for Polysphondylium violaceum indicates a role for the polyketide synthase stlB in stalk morphogenesis.</title>
        <authorList>
            <person name="Narita B."/>
            <person name="Kawabe Y."/>
            <person name="Kin K."/>
            <person name="Saito T."/>
            <person name="Gibbs R."/>
            <person name="Kuspa A."/>
            <person name="Muzny D."/>
            <person name="Queller D."/>
            <person name="Richards S."/>
            <person name="Strassman J."/>
            <person name="Sucgang R."/>
            <person name="Worley K."/>
            <person name="Schaap P."/>
        </authorList>
    </citation>
    <scope>NUCLEOTIDE SEQUENCE</scope>
    <source>
        <strain evidence="7">QSvi11</strain>
    </source>
</reference>
<evidence type="ECO:0000256" key="2">
    <source>
        <dbReference type="ARBA" id="ARBA00022468"/>
    </source>
</evidence>
<keyword evidence="3" id="KW-0963">Cytoplasm</keyword>
<dbReference type="PROSITE" id="PS50238">
    <property type="entry name" value="RHOGAP"/>
    <property type="match status" value="1"/>
</dbReference>
<dbReference type="InterPro" id="IPR027267">
    <property type="entry name" value="AH/BAR_dom_sf"/>
</dbReference>
<evidence type="ECO:0000256" key="3">
    <source>
        <dbReference type="ARBA" id="ARBA00022490"/>
    </source>
</evidence>
<evidence type="ECO:0000256" key="5">
    <source>
        <dbReference type="SAM" id="MobiDB-lite"/>
    </source>
</evidence>
<dbReference type="Pfam" id="PF16746">
    <property type="entry name" value="BAR_3"/>
    <property type="match status" value="1"/>
</dbReference>
<dbReference type="Pfam" id="PF00620">
    <property type="entry name" value="RhoGAP"/>
    <property type="match status" value="1"/>
</dbReference>
<dbReference type="EMBL" id="AJWJ01000045">
    <property type="protein sequence ID" value="KAF2076890.1"/>
    <property type="molecule type" value="Genomic_DNA"/>
</dbReference>
<dbReference type="InterPro" id="IPR004148">
    <property type="entry name" value="BAR_dom"/>
</dbReference>
<dbReference type="InterPro" id="IPR000198">
    <property type="entry name" value="RhoGAP_dom"/>
</dbReference>
<dbReference type="Gene3D" id="1.20.1270.60">
    <property type="entry name" value="Arfaptin homology (AH) domain/BAR domain"/>
    <property type="match status" value="1"/>
</dbReference>
<keyword evidence="2" id="KW-0343">GTPase activation</keyword>
<dbReference type="SUPFAM" id="SSF48350">
    <property type="entry name" value="GTPase activation domain, GAP"/>
    <property type="match status" value="1"/>
</dbReference>
<accession>A0A8J4V1A9</accession>
<dbReference type="SUPFAM" id="SSF103657">
    <property type="entry name" value="BAR/IMD domain-like"/>
    <property type="match status" value="1"/>
</dbReference>
<feature type="region of interest" description="Disordered" evidence="5">
    <location>
        <begin position="17"/>
        <end position="37"/>
    </location>
</feature>
<feature type="compositionally biased region" description="Basic and acidic residues" evidence="5">
    <location>
        <begin position="19"/>
        <end position="37"/>
    </location>
</feature>
<dbReference type="Gene3D" id="1.10.555.10">
    <property type="entry name" value="Rho GTPase activation protein"/>
    <property type="match status" value="1"/>
</dbReference>
<keyword evidence="8" id="KW-1185">Reference proteome</keyword>
<gene>
    <name evidence="7" type="ORF">CYY_001793</name>
</gene>
<dbReference type="GO" id="GO:0007165">
    <property type="term" value="P:signal transduction"/>
    <property type="evidence" value="ECO:0007669"/>
    <property type="project" value="InterPro"/>
</dbReference>
<dbReference type="CDD" id="cd00159">
    <property type="entry name" value="RhoGAP"/>
    <property type="match status" value="1"/>
</dbReference>
<dbReference type="OrthoDB" id="79452at2759"/>
<dbReference type="Proteomes" id="UP000695562">
    <property type="component" value="Unassembled WGS sequence"/>
</dbReference>
<feature type="domain" description="Rho-GAP" evidence="6">
    <location>
        <begin position="277"/>
        <end position="461"/>
    </location>
</feature>
<protein>
    <recommendedName>
        <fullName evidence="6">Rho-GAP domain-containing protein</fullName>
    </recommendedName>
</protein>
<evidence type="ECO:0000313" key="7">
    <source>
        <dbReference type="EMBL" id="KAF2076890.1"/>
    </source>
</evidence>
<dbReference type="InterPro" id="IPR008936">
    <property type="entry name" value="Rho_GTPase_activation_prot"/>
</dbReference>
<evidence type="ECO:0000259" key="6">
    <source>
        <dbReference type="PROSITE" id="PS50238"/>
    </source>
</evidence>
<comment type="subcellular location">
    <subcellularLocation>
        <location evidence="1">Cytoplasm</location>
    </subcellularLocation>
</comment>
<sequence length="566" mass="63500">MKKFKRGISIAKQNVMEKTSSRENTLEPEEMKGLEKEVSDTKANLRKLTKAIEKETLSSGVSIQDGTELADNFIDYSVYVRENESDLVILSGILSKIGEFQAGFEDLKAKLNSSLINDVSDPLKNLTKTELKQAQNAKKEYDKVRISYDAQLSDLAVLKKSKNVKPQKVQEQEDDCNRMKANFDAIGIETTSILQDTKVIAEYETVEKLCDYLDSYHTFFQKGYRWLAQMIPDIYEYRLYVEKRKAELEKSKVRMSMMVSPQKQAADNLLKNKVFAEDLSTLINRDGTPLPKFIIRAFQCIRAHLHEEGLFRLSGTKRIILEYKAKIDEGKEYNLSEVQDIHVVTNLVKMFLRELQPEPLLTYSRYNELINTCNIEDQNQRVEKITKTISTLPKHYYILLHNLMHLLHQIATAPKSKMGPANLATVVGPNILVCQTDVVVEDIALGNMVITTIIQNFEKIFGGAPESIDNINTTTTSSSSIGGATIGSRRSLIIPPPNFNGPSVYDAQLAAEGGNDDDSSDSGEIYDPNAPPIYNGVPMKSKTKLSSSCSTLGDSFDSEDAVELSD</sequence>
<dbReference type="CDD" id="cd07307">
    <property type="entry name" value="BAR"/>
    <property type="match status" value="1"/>
</dbReference>
<dbReference type="GO" id="GO:0005096">
    <property type="term" value="F:GTPase activator activity"/>
    <property type="evidence" value="ECO:0007669"/>
    <property type="project" value="UniProtKB-KW"/>
</dbReference>
<dbReference type="SMART" id="SM00324">
    <property type="entry name" value="RhoGAP"/>
    <property type="match status" value="1"/>
</dbReference>
<evidence type="ECO:0000313" key="8">
    <source>
        <dbReference type="Proteomes" id="UP000695562"/>
    </source>
</evidence>
<feature type="region of interest" description="Disordered" evidence="5">
    <location>
        <begin position="510"/>
        <end position="538"/>
    </location>
</feature>